<dbReference type="Pfam" id="PF00682">
    <property type="entry name" value="HMGL-like"/>
    <property type="match status" value="1"/>
</dbReference>
<dbReference type="GO" id="GO:0004736">
    <property type="term" value="F:pyruvate carboxylase activity"/>
    <property type="evidence" value="ECO:0007669"/>
    <property type="project" value="TreeGrafter"/>
</dbReference>
<dbReference type="GO" id="GO:0006094">
    <property type="term" value="P:gluconeogenesis"/>
    <property type="evidence" value="ECO:0007669"/>
    <property type="project" value="TreeGrafter"/>
</dbReference>
<dbReference type="CDD" id="cd07937">
    <property type="entry name" value="DRE_TIM_PC_TC_5S"/>
    <property type="match status" value="1"/>
</dbReference>
<evidence type="ECO:0000259" key="1">
    <source>
        <dbReference type="PROSITE" id="PS50991"/>
    </source>
</evidence>
<dbReference type="PANTHER" id="PTHR43778">
    <property type="entry name" value="PYRUVATE CARBOXYLASE"/>
    <property type="match status" value="1"/>
</dbReference>
<dbReference type="Proteomes" id="UP000231493">
    <property type="component" value="Unassembled WGS sequence"/>
</dbReference>
<dbReference type="InterPro" id="IPR003379">
    <property type="entry name" value="Carboxylase_cons_dom"/>
</dbReference>
<dbReference type="PROSITE" id="PS50991">
    <property type="entry name" value="PYR_CT"/>
    <property type="match status" value="1"/>
</dbReference>
<dbReference type="InterPro" id="IPR055268">
    <property type="entry name" value="PCB-like"/>
</dbReference>
<dbReference type="Gene3D" id="3.20.20.70">
    <property type="entry name" value="Aldolase class I"/>
    <property type="match status" value="1"/>
</dbReference>
<dbReference type="GO" id="GO:0016829">
    <property type="term" value="F:lyase activity"/>
    <property type="evidence" value="ECO:0007669"/>
    <property type="project" value="UniProtKB-KW"/>
</dbReference>
<keyword evidence="2" id="KW-0456">Lyase</keyword>
<feature type="domain" description="Pyruvate carboxyltransferase" evidence="1">
    <location>
        <begin position="26"/>
        <end position="286"/>
    </location>
</feature>
<sequence>MKIENNNSLKNTDSLQEGKLLKTHPLKITDTTLRDAQQSLIATRMTIEEMVPICDKLDAVGFYSMEIWGGATFDSCLRFLNEDPWERLRTLRKHLPNTKLQMLLRGQNILGYKHYSDDVVTEFIKRAIANGLDIIRIFDALNDIRNMETAFKVVKSEGAHIQGAVCYTISPVHTHDAFVKMAQEMEQMGADSICIKDMAGLISPYEAFALIKAIKEVVSIPLQLHCHFTSGMGMMAYLKAVEAGVDVVDTAISSLALQTSQPAVEPLVETLRGTPYDTGLDLKLAYEISAYFRKVRENHKEMESNVQDVDTRVLTYQIPGGMLSNLSVQLKQQKAEDKYEEVLKEIPQVRKELGYPPLVTPTSQIVGTQATLNVILKERYKMIPEEVRKYIKGFYGRPPAPIDPKVFKKAKINKSDIIKCRPADLLKPAIEDARKKVSHLAESMEDILSYILFPEVAKDFLKKKIAKKYHLGMEILNGNHNYDEEGYGV</sequence>
<proteinExistence type="predicted"/>
<dbReference type="SUPFAM" id="SSF51569">
    <property type="entry name" value="Aldolase"/>
    <property type="match status" value="1"/>
</dbReference>
<accession>A0A2M7K9H3</accession>
<gene>
    <name evidence="2" type="ORF">COZ58_02650</name>
</gene>
<dbReference type="GO" id="GO:0005737">
    <property type="term" value="C:cytoplasm"/>
    <property type="evidence" value="ECO:0007669"/>
    <property type="project" value="TreeGrafter"/>
</dbReference>
<protein>
    <submittedName>
        <fullName evidence="2">Oxaloacetate decarboxylase</fullName>
        <ecNumber evidence="2">4.1.1.3</ecNumber>
    </submittedName>
</protein>
<dbReference type="NCBIfam" id="NF008985">
    <property type="entry name" value="PRK12331.1"/>
    <property type="match status" value="1"/>
</dbReference>
<dbReference type="InterPro" id="IPR000891">
    <property type="entry name" value="PYR_CT"/>
</dbReference>
<name>A0A2M7K9H3_9BACT</name>
<dbReference type="NCBIfam" id="NF006761">
    <property type="entry name" value="PRK09282.1"/>
    <property type="match status" value="1"/>
</dbReference>
<organism evidence="2 3">
    <name type="scientific">Candidatus Infernicultor aquiphilus</name>
    <dbReference type="NCBI Taxonomy" id="1805029"/>
    <lineage>
        <taxon>Bacteria</taxon>
        <taxon>Pseudomonadati</taxon>
        <taxon>Atribacterota</taxon>
        <taxon>Candidatus Phoenicimicrobiia</taxon>
        <taxon>Candidatus Pheonicimicrobiales</taxon>
        <taxon>Candidatus Phoenicimicrobiaceae</taxon>
        <taxon>Candidatus Infernicultor</taxon>
    </lineage>
</organism>
<dbReference type="EMBL" id="PFIP01000049">
    <property type="protein sequence ID" value="PIX34780.1"/>
    <property type="molecule type" value="Genomic_DNA"/>
</dbReference>
<dbReference type="InterPro" id="IPR013785">
    <property type="entry name" value="Aldolase_TIM"/>
</dbReference>
<dbReference type="SUPFAM" id="SSF89000">
    <property type="entry name" value="post-HMGL domain-like"/>
    <property type="match status" value="1"/>
</dbReference>
<dbReference type="AlphaFoldDB" id="A0A2M7K9H3"/>
<evidence type="ECO:0000313" key="2">
    <source>
        <dbReference type="EMBL" id="PIX34780.1"/>
    </source>
</evidence>
<reference evidence="3" key="1">
    <citation type="submission" date="2017-09" db="EMBL/GenBank/DDBJ databases">
        <title>Depth-based differentiation of microbial function through sediment-hosted aquifers and enrichment of novel symbionts in the deep terrestrial subsurface.</title>
        <authorList>
            <person name="Probst A.J."/>
            <person name="Ladd B."/>
            <person name="Jarett J.K."/>
            <person name="Geller-Mcgrath D.E."/>
            <person name="Sieber C.M."/>
            <person name="Emerson J.B."/>
            <person name="Anantharaman K."/>
            <person name="Thomas B.C."/>
            <person name="Malmstrom R."/>
            <person name="Stieglmeier M."/>
            <person name="Klingl A."/>
            <person name="Woyke T."/>
            <person name="Ryan C.M."/>
            <person name="Banfield J.F."/>
        </authorList>
    </citation>
    <scope>NUCLEOTIDE SEQUENCE [LARGE SCALE GENOMIC DNA]</scope>
</reference>
<dbReference type="Pfam" id="PF02436">
    <property type="entry name" value="PYC_OADA"/>
    <property type="match status" value="1"/>
</dbReference>
<dbReference type="PANTHER" id="PTHR43778:SF2">
    <property type="entry name" value="PYRUVATE CARBOXYLASE, MITOCHONDRIAL"/>
    <property type="match status" value="1"/>
</dbReference>
<comment type="caution">
    <text evidence="2">The sequence shown here is derived from an EMBL/GenBank/DDBJ whole genome shotgun (WGS) entry which is preliminary data.</text>
</comment>
<evidence type="ECO:0000313" key="3">
    <source>
        <dbReference type="Proteomes" id="UP000231493"/>
    </source>
</evidence>
<dbReference type="EC" id="4.1.1.3" evidence="2"/>